<keyword evidence="3" id="KW-1185">Reference proteome</keyword>
<organism evidence="2 3">
    <name type="scientific">Fragilariopsis cylindrus CCMP1102</name>
    <dbReference type="NCBI Taxonomy" id="635003"/>
    <lineage>
        <taxon>Eukaryota</taxon>
        <taxon>Sar</taxon>
        <taxon>Stramenopiles</taxon>
        <taxon>Ochrophyta</taxon>
        <taxon>Bacillariophyta</taxon>
        <taxon>Bacillariophyceae</taxon>
        <taxon>Bacillariophycidae</taxon>
        <taxon>Bacillariales</taxon>
        <taxon>Bacillariaceae</taxon>
        <taxon>Fragilariopsis</taxon>
    </lineage>
</organism>
<dbReference type="EMBL" id="KV784359">
    <property type="protein sequence ID" value="OEU15380.1"/>
    <property type="molecule type" value="Genomic_DNA"/>
</dbReference>
<evidence type="ECO:0000256" key="1">
    <source>
        <dbReference type="SAM" id="MobiDB-lite"/>
    </source>
</evidence>
<feature type="region of interest" description="Disordered" evidence="1">
    <location>
        <begin position="53"/>
        <end position="91"/>
    </location>
</feature>
<gene>
    <name evidence="2" type="ORF">FRACYDRAFT_269339</name>
</gene>
<evidence type="ECO:0000313" key="3">
    <source>
        <dbReference type="Proteomes" id="UP000095751"/>
    </source>
</evidence>
<protein>
    <submittedName>
        <fullName evidence="2">Uncharacterized protein</fullName>
    </submittedName>
</protein>
<dbReference type="Proteomes" id="UP000095751">
    <property type="component" value="Unassembled WGS sequence"/>
</dbReference>
<evidence type="ECO:0000313" key="2">
    <source>
        <dbReference type="EMBL" id="OEU15380.1"/>
    </source>
</evidence>
<dbReference type="InParanoid" id="A0A1E7FB15"/>
<reference evidence="2 3" key="1">
    <citation type="submission" date="2016-09" db="EMBL/GenBank/DDBJ databases">
        <title>Extensive genetic diversity and differential bi-allelic expression allows diatom success in the polar Southern Ocean.</title>
        <authorList>
            <consortium name="DOE Joint Genome Institute"/>
            <person name="Mock T."/>
            <person name="Otillar R.P."/>
            <person name="Strauss J."/>
            <person name="Dupont C."/>
            <person name="Frickenhaus S."/>
            <person name="Maumus F."/>
            <person name="Mcmullan M."/>
            <person name="Sanges R."/>
            <person name="Schmutz J."/>
            <person name="Toseland A."/>
            <person name="Valas R."/>
            <person name="Veluchamy A."/>
            <person name="Ward B.J."/>
            <person name="Allen A."/>
            <person name="Barry K."/>
            <person name="Falciatore A."/>
            <person name="Ferrante M."/>
            <person name="Fortunato A.E."/>
            <person name="Gloeckner G."/>
            <person name="Gruber A."/>
            <person name="Hipkin R."/>
            <person name="Janech M."/>
            <person name="Kroth P."/>
            <person name="Leese F."/>
            <person name="Lindquist E."/>
            <person name="Lyon B.R."/>
            <person name="Martin J."/>
            <person name="Mayer C."/>
            <person name="Parker M."/>
            <person name="Quesneville H."/>
            <person name="Raymond J."/>
            <person name="Uhlig C."/>
            <person name="Valentin K.U."/>
            <person name="Worden A.Z."/>
            <person name="Armbrust E.V."/>
            <person name="Bowler C."/>
            <person name="Green B."/>
            <person name="Moulton V."/>
            <person name="Van Oosterhout C."/>
            <person name="Grigoriev I."/>
        </authorList>
    </citation>
    <scope>NUCLEOTIDE SEQUENCE [LARGE SCALE GENOMIC DNA]</scope>
    <source>
        <strain evidence="2 3">CCMP1102</strain>
    </source>
</reference>
<dbReference type="KEGG" id="fcy:FRACYDRAFT_269339"/>
<accession>A0A1E7FB15</accession>
<feature type="compositionally biased region" description="Polar residues" evidence="1">
    <location>
        <begin position="66"/>
        <end position="78"/>
    </location>
</feature>
<proteinExistence type="predicted"/>
<name>A0A1E7FB15_9STRA</name>
<sequence>MSQLSSLCSPTKMRVRNRSCFSVPSFELSTEIISNDDHITTAESTEVQLKLTGNHHDISPPISPSMKSKQTSSYTNRDTINEEESSLPRGFTRNRSAGLFQRRGRFLVWPATHQSNEMCSMISYIPSIDA</sequence>
<dbReference type="AlphaFoldDB" id="A0A1E7FB15"/>